<name>Q2RTX6_RHORT</name>
<dbReference type="AlphaFoldDB" id="Q2RTX6"/>
<gene>
    <name evidence="1" type="ordered locus">Rru_A1619</name>
</gene>
<dbReference type="EMBL" id="CP000230">
    <property type="protein sequence ID" value="ABC22419.1"/>
    <property type="molecule type" value="Genomic_DNA"/>
</dbReference>
<reference evidence="1 2" key="1">
    <citation type="journal article" date="2011" name="Stand. Genomic Sci.">
        <title>Complete genome sequence of Rhodospirillum rubrum type strain (S1).</title>
        <authorList>
            <person name="Munk A.C."/>
            <person name="Copeland A."/>
            <person name="Lucas S."/>
            <person name="Lapidus A."/>
            <person name="Del Rio T.G."/>
            <person name="Barry K."/>
            <person name="Detter J.C."/>
            <person name="Hammon N."/>
            <person name="Israni S."/>
            <person name="Pitluck S."/>
            <person name="Brettin T."/>
            <person name="Bruce D."/>
            <person name="Han C."/>
            <person name="Tapia R."/>
            <person name="Gilna P."/>
            <person name="Schmutz J."/>
            <person name="Larimer F."/>
            <person name="Land M."/>
            <person name="Kyrpides N.C."/>
            <person name="Mavromatis K."/>
            <person name="Richardson P."/>
            <person name="Rohde M."/>
            <person name="Goker M."/>
            <person name="Klenk H.P."/>
            <person name="Zhang Y."/>
            <person name="Roberts G.P."/>
            <person name="Reslewic S."/>
            <person name="Schwartz D.C."/>
        </authorList>
    </citation>
    <scope>NUCLEOTIDE SEQUENCE [LARGE SCALE GENOMIC DNA]</scope>
    <source>
        <strain evidence="2">ATCC 11170 / ATH 1.1.1 / DSM 467 / LMG 4362 / NCIMB 8255 / S1</strain>
    </source>
</reference>
<dbReference type="HOGENOM" id="CLU_1538888_0_0_5"/>
<sequence>MGASIRGKARSLTRSDRKPADLPLSAFFSEMGDFVIIDRKFGFFNRPEISIPSRHSVLCKTGDIRGAPGGAPYLSLFRRRHDRRVLLAQGYLAMSAPSDPPFDSKTAAAVVLAGKRAQGGERPPLRPGDRRCQRCGATFRWDRSSHGDGWVMRLVGGSQRCDCGYGKRGGPDAD</sequence>
<dbReference type="STRING" id="269796.Rru_A1619"/>
<organism evidence="1 2">
    <name type="scientific">Rhodospirillum rubrum (strain ATCC 11170 / ATH 1.1.1 / DSM 467 / LMG 4362 / NCIMB 8255 / S1)</name>
    <dbReference type="NCBI Taxonomy" id="269796"/>
    <lineage>
        <taxon>Bacteria</taxon>
        <taxon>Pseudomonadati</taxon>
        <taxon>Pseudomonadota</taxon>
        <taxon>Alphaproteobacteria</taxon>
        <taxon>Rhodospirillales</taxon>
        <taxon>Rhodospirillaceae</taxon>
        <taxon>Rhodospirillum</taxon>
    </lineage>
</organism>
<dbReference type="PATRIC" id="fig|269796.9.peg.1696"/>
<protein>
    <submittedName>
        <fullName evidence="1">Uncharacterized protein</fullName>
    </submittedName>
</protein>
<accession>Q2RTX6</accession>
<evidence type="ECO:0000313" key="1">
    <source>
        <dbReference type="EMBL" id="ABC22419.1"/>
    </source>
</evidence>
<dbReference type="Proteomes" id="UP000001929">
    <property type="component" value="Chromosome"/>
</dbReference>
<keyword evidence="2" id="KW-1185">Reference proteome</keyword>
<evidence type="ECO:0000313" key="2">
    <source>
        <dbReference type="Proteomes" id="UP000001929"/>
    </source>
</evidence>
<dbReference type="KEGG" id="rru:Rru_A1619"/>
<dbReference type="EnsemblBacteria" id="ABC22419">
    <property type="protein sequence ID" value="ABC22419"/>
    <property type="gene ID" value="Rru_A1619"/>
</dbReference>
<proteinExistence type="predicted"/>